<dbReference type="PROSITE" id="PS50088">
    <property type="entry name" value="ANK_REPEAT"/>
    <property type="match status" value="1"/>
</dbReference>
<name>A0A2V1D5S5_9PLEO</name>
<organism evidence="2 3">
    <name type="scientific">Periconia macrospinosa</name>
    <dbReference type="NCBI Taxonomy" id="97972"/>
    <lineage>
        <taxon>Eukaryota</taxon>
        <taxon>Fungi</taxon>
        <taxon>Dikarya</taxon>
        <taxon>Ascomycota</taxon>
        <taxon>Pezizomycotina</taxon>
        <taxon>Dothideomycetes</taxon>
        <taxon>Pleosporomycetidae</taxon>
        <taxon>Pleosporales</taxon>
        <taxon>Massarineae</taxon>
        <taxon>Periconiaceae</taxon>
        <taxon>Periconia</taxon>
    </lineage>
</organism>
<dbReference type="Proteomes" id="UP000244855">
    <property type="component" value="Unassembled WGS sequence"/>
</dbReference>
<evidence type="ECO:0000313" key="3">
    <source>
        <dbReference type="Proteomes" id="UP000244855"/>
    </source>
</evidence>
<dbReference type="AlphaFoldDB" id="A0A2V1D5S5"/>
<evidence type="ECO:0000313" key="2">
    <source>
        <dbReference type="EMBL" id="PVH93420.1"/>
    </source>
</evidence>
<dbReference type="InterPro" id="IPR051616">
    <property type="entry name" value="Cul2-RING_E3_ligase_SR"/>
</dbReference>
<dbReference type="InterPro" id="IPR002110">
    <property type="entry name" value="Ankyrin_rpt"/>
</dbReference>
<dbReference type="STRING" id="97972.A0A2V1D5S5"/>
<dbReference type="SUPFAM" id="SSF48403">
    <property type="entry name" value="Ankyrin repeat"/>
    <property type="match status" value="1"/>
</dbReference>
<dbReference type="PANTHER" id="PTHR46224:SF64">
    <property type="entry name" value="IQ MOTIF AND ANKYRIN REPEAT DOMAIN-CONTAINING PROTEIN 1"/>
    <property type="match status" value="1"/>
</dbReference>
<gene>
    <name evidence="2" type="ORF">DM02DRAFT_634573</name>
</gene>
<dbReference type="InterPro" id="IPR036770">
    <property type="entry name" value="Ankyrin_rpt-contain_sf"/>
</dbReference>
<dbReference type="PANTHER" id="PTHR46224">
    <property type="entry name" value="ANKYRIN REPEAT FAMILY PROTEIN"/>
    <property type="match status" value="1"/>
</dbReference>
<evidence type="ECO:0000256" key="1">
    <source>
        <dbReference type="PROSITE-ProRule" id="PRU00023"/>
    </source>
</evidence>
<dbReference type="EMBL" id="KZ805591">
    <property type="protein sequence ID" value="PVH93420.1"/>
    <property type="molecule type" value="Genomic_DNA"/>
</dbReference>
<feature type="repeat" description="ANK" evidence="1">
    <location>
        <begin position="90"/>
        <end position="122"/>
    </location>
</feature>
<dbReference type="OrthoDB" id="341259at2759"/>
<dbReference type="SMART" id="SM00248">
    <property type="entry name" value="ANK"/>
    <property type="match status" value="5"/>
</dbReference>
<keyword evidence="3" id="KW-1185">Reference proteome</keyword>
<accession>A0A2V1D5S5</accession>
<dbReference type="PROSITE" id="PS50297">
    <property type="entry name" value="ANK_REP_REGION"/>
    <property type="match status" value="1"/>
</dbReference>
<sequence>MRFIPTPQEILHRFEISSSDFPLHLSIAQGNTTLLTSLLATNTHNINKSDPKYGNPIHVSIWTNQLPALLHLALHGADVNALDNGAGGGLGDSPIRLAVRLGRREFVKVLWDMGVDAERRDPDDEVTLLQVAAGEGRTEILRDLLNWKEDAWTVADALDQHDGDGESGRIADCLLRRPRRNYDFVFSEDKDFALLYAAMAWYPETVSVLLQRCKYTELQIKRVLFLVMNSNPEFEGGGSSWDGSRIADGSARGFKLIEMLLDADVGGEDGVWAVGDNPETLHGLMHAIHPTPHKIGIMSLLLRRGADPNQQGSDGRMSLHNAIVSEGLLGNYTEEVAALLMRHGARLDIPDRSGNTAMDLAWKHSDVRMKEKIRMLEVSLDRKQNAKIER</sequence>
<keyword evidence="1" id="KW-0040">ANK repeat</keyword>
<proteinExistence type="predicted"/>
<protein>
    <submittedName>
        <fullName evidence="2">Ankyrin</fullName>
    </submittedName>
</protein>
<reference evidence="2 3" key="1">
    <citation type="journal article" date="2018" name="Sci. Rep.">
        <title>Comparative genomics provides insights into the lifestyle and reveals functional heterogeneity of dark septate endophytic fungi.</title>
        <authorList>
            <person name="Knapp D.G."/>
            <person name="Nemeth J.B."/>
            <person name="Barry K."/>
            <person name="Hainaut M."/>
            <person name="Henrissat B."/>
            <person name="Johnson J."/>
            <person name="Kuo A."/>
            <person name="Lim J.H.P."/>
            <person name="Lipzen A."/>
            <person name="Nolan M."/>
            <person name="Ohm R.A."/>
            <person name="Tamas L."/>
            <person name="Grigoriev I.V."/>
            <person name="Spatafora J.W."/>
            <person name="Nagy L.G."/>
            <person name="Kovacs G.M."/>
        </authorList>
    </citation>
    <scope>NUCLEOTIDE SEQUENCE [LARGE SCALE GENOMIC DNA]</scope>
    <source>
        <strain evidence="2 3">DSE2036</strain>
    </source>
</reference>
<dbReference type="Gene3D" id="1.25.40.20">
    <property type="entry name" value="Ankyrin repeat-containing domain"/>
    <property type="match status" value="2"/>
</dbReference>